<evidence type="ECO:0000256" key="1">
    <source>
        <dbReference type="SAM" id="SignalP"/>
    </source>
</evidence>
<comment type="caution">
    <text evidence="2">The sequence shown here is derived from an EMBL/GenBank/DDBJ whole genome shotgun (WGS) entry which is preliminary data.</text>
</comment>
<name>A0ABX1WMV5_9FLAO</name>
<feature type="chain" id="PRO_5046325442" evidence="1">
    <location>
        <begin position="19"/>
        <end position="493"/>
    </location>
</feature>
<organism evidence="2 3">
    <name type="scientific">Empedobacter stercoris</name>
    <dbReference type="NCBI Taxonomy" id="1628248"/>
    <lineage>
        <taxon>Bacteria</taxon>
        <taxon>Pseudomonadati</taxon>
        <taxon>Bacteroidota</taxon>
        <taxon>Flavobacteriia</taxon>
        <taxon>Flavobacteriales</taxon>
        <taxon>Weeksellaceae</taxon>
        <taxon>Empedobacter</taxon>
    </lineage>
</organism>
<proteinExistence type="predicted"/>
<protein>
    <submittedName>
        <fullName evidence="2">Uncharacterized protein</fullName>
    </submittedName>
</protein>
<keyword evidence="3" id="KW-1185">Reference proteome</keyword>
<gene>
    <name evidence="2" type="ORF">HMH06_08905</name>
</gene>
<evidence type="ECO:0000313" key="3">
    <source>
        <dbReference type="Proteomes" id="UP000580344"/>
    </source>
</evidence>
<sequence length="493" mass="56286">MKKIVYSILALCSLTAFGQEKTFSFDKKITYKVNLPEEYKELVSIQNDNFQFVMYLSKEAVLGTAENTQNFLNYYSTGNTFFRESFLITDHKYFDVTANTLENNLSIKLPSYYEGIDEEEIKPYQDHYFSNITNVVNLNKTSTINGYTCNNYEVISKKDDFETTTSICVDEKNSIDNISFLLSKQNIKGLLVNLTTNDEATFGFTVDKIGKANAKLTFDQAKEIEKFAEKLEKSKTYYEDLYANTVVDSTYTAYNTDNRYEDPIINFYTYQTSENDNVNQLFSTIAGLNYNLVYTDADYDGNPDLERSTALTTAEGSTNQLIKQFKKNKLANKGEVKELNNLFKTYFEDAKNFKLTEVSTAYDEAADAVDSAYEAVDIADYYDPYTSTYKTTDISVIDLAIDNPNVQSYLKIAPAHCKDLKTKILAFTDKELGNLVYNYAGQICDLYIYQSGSVGLTETIDAMRKSVLEITNKFDKLKKEDKDKLTTFFNSLD</sequence>
<keyword evidence="1" id="KW-0732">Signal</keyword>
<dbReference type="Proteomes" id="UP000580344">
    <property type="component" value="Unassembled WGS sequence"/>
</dbReference>
<feature type="signal peptide" evidence="1">
    <location>
        <begin position="1"/>
        <end position="18"/>
    </location>
</feature>
<dbReference type="EMBL" id="JABFOQ010000019">
    <property type="protein sequence ID" value="NOJ75945.1"/>
    <property type="molecule type" value="Genomic_DNA"/>
</dbReference>
<reference evidence="2 3" key="1">
    <citation type="submission" date="2020-05" db="EMBL/GenBank/DDBJ databases">
        <title>Tigecycline resistant gene in Empedobacter stercoris.</title>
        <authorList>
            <person name="Chen Y."/>
            <person name="Cheng Y."/>
            <person name="Zhou K."/>
        </authorList>
    </citation>
    <scope>NUCLEOTIDE SEQUENCE [LARGE SCALE GENOMIC DNA]</scope>
    <source>
        <strain evidence="2 3">ES202</strain>
    </source>
</reference>
<dbReference type="RefSeq" id="WP_171623240.1">
    <property type="nucleotide sequence ID" value="NZ_JABFOQ010000019.1"/>
</dbReference>
<evidence type="ECO:0000313" key="2">
    <source>
        <dbReference type="EMBL" id="NOJ75945.1"/>
    </source>
</evidence>
<accession>A0ABX1WMV5</accession>